<dbReference type="SFLD" id="SFLDG00179">
    <property type="entry name" value="mandelate_racemase"/>
    <property type="match status" value="1"/>
</dbReference>
<evidence type="ECO:0000313" key="3">
    <source>
        <dbReference type="EMBL" id="TCS61545.1"/>
    </source>
</evidence>
<dbReference type="Gene3D" id="3.20.20.120">
    <property type="entry name" value="Enolase-like C-terminal domain"/>
    <property type="match status" value="1"/>
</dbReference>
<dbReference type="RefSeq" id="WP_132246500.1">
    <property type="nucleotide sequence ID" value="NZ_SLZU01000011.1"/>
</dbReference>
<proteinExistence type="predicted"/>
<gene>
    <name evidence="3" type="ORF">EDD52_111143</name>
</gene>
<name>A0A4R3J858_9RHOB</name>
<evidence type="ECO:0000259" key="2">
    <source>
        <dbReference type="SMART" id="SM00922"/>
    </source>
</evidence>
<dbReference type="AlphaFoldDB" id="A0A4R3J858"/>
<dbReference type="GO" id="GO:0016829">
    <property type="term" value="F:lyase activity"/>
    <property type="evidence" value="ECO:0007669"/>
    <property type="project" value="UniProtKB-KW"/>
</dbReference>
<dbReference type="EMBL" id="SLZU01000011">
    <property type="protein sequence ID" value="TCS61545.1"/>
    <property type="molecule type" value="Genomic_DNA"/>
</dbReference>
<dbReference type="InterPro" id="IPR013341">
    <property type="entry name" value="Mandelate_racemase_N_dom"/>
</dbReference>
<dbReference type="InterPro" id="IPR029065">
    <property type="entry name" value="Enolase_C-like"/>
</dbReference>
<dbReference type="SMART" id="SM00922">
    <property type="entry name" value="MR_MLE"/>
    <property type="match status" value="1"/>
</dbReference>
<dbReference type="InterPro" id="IPR013342">
    <property type="entry name" value="Mandelate_racemase_C"/>
</dbReference>
<dbReference type="GO" id="GO:0000287">
    <property type="term" value="F:magnesium ion binding"/>
    <property type="evidence" value="ECO:0007669"/>
    <property type="project" value="UniProtKB-ARBA"/>
</dbReference>
<dbReference type="PROSITE" id="PS00909">
    <property type="entry name" value="MR_MLE_2"/>
    <property type="match status" value="1"/>
</dbReference>
<dbReference type="InterPro" id="IPR036849">
    <property type="entry name" value="Enolase-like_C_sf"/>
</dbReference>
<dbReference type="OrthoDB" id="9802699at2"/>
<dbReference type="SFLD" id="SFLDS00001">
    <property type="entry name" value="Enolase"/>
    <property type="match status" value="1"/>
</dbReference>
<dbReference type="PROSITE" id="PS00908">
    <property type="entry name" value="MR_MLE_1"/>
    <property type="match status" value="1"/>
</dbReference>
<dbReference type="PANTHER" id="PTHR48080">
    <property type="entry name" value="D-GALACTONATE DEHYDRATASE-RELATED"/>
    <property type="match status" value="1"/>
</dbReference>
<dbReference type="CDD" id="cd03316">
    <property type="entry name" value="MR_like"/>
    <property type="match status" value="1"/>
</dbReference>
<comment type="caution">
    <text evidence="3">The sequence shown here is derived from an EMBL/GenBank/DDBJ whole genome shotgun (WGS) entry which is preliminary data.</text>
</comment>
<feature type="domain" description="Mandelate racemase/muconate lactonizing enzyme C-terminal" evidence="2">
    <location>
        <begin position="131"/>
        <end position="238"/>
    </location>
</feature>
<evidence type="ECO:0000256" key="1">
    <source>
        <dbReference type="ARBA" id="ARBA00023239"/>
    </source>
</evidence>
<dbReference type="Pfam" id="PF13378">
    <property type="entry name" value="MR_MLE_C"/>
    <property type="match status" value="1"/>
</dbReference>
<evidence type="ECO:0000313" key="4">
    <source>
        <dbReference type="Proteomes" id="UP000295696"/>
    </source>
</evidence>
<keyword evidence="4" id="KW-1185">Reference proteome</keyword>
<dbReference type="Pfam" id="PF02746">
    <property type="entry name" value="MR_MLE_N"/>
    <property type="match status" value="1"/>
</dbReference>
<organism evidence="3 4">
    <name type="scientific">Primorskyibacter sedentarius</name>
    <dbReference type="NCBI Taxonomy" id="745311"/>
    <lineage>
        <taxon>Bacteria</taxon>
        <taxon>Pseudomonadati</taxon>
        <taxon>Pseudomonadota</taxon>
        <taxon>Alphaproteobacteria</taxon>
        <taxon>Rhodobacterales</taxon>
        <taxon>Roseobacteraceae</taxon>
        <taxon>Primorskyibacter</taxon>
    </lineage>
</organism>
<dbReference type="GO" id="GO:0009063">
    <property type="term" value="P:amino acid catabolic process"/>
    <property type="evidence" value="ECO:0007669"/>
    <property type="project" value="InterPro"/>
</dbReference>
<accession>A0A4R3J858</accession>
<reference evidence="3 4" key="1">
    <citation type="submission" date="2019-03" db="EMBL/GenBank/DDBJ databases">
        <title>Genomic Encyclopedia of Type Strains, Phase IV (KMG-IV): sequencing the most valuable type-strain genomes for metagenomic binning, comparative biology and taxonomic classification.</title>
        <authorList>
            <person name="Goeker M."/>
        </authorList>
    </citation>
    <scope>NUCLEOTIDE SEQUENCE [LARGE SCALE GENOMIC DNA]</scope>
    <source>
        <strain evidence="3 4">DSM 104836</strain>
    </source>
</reference>
<dbReference type="SUPFAM" id="SSF51604">
    <property type="entry name" value="Enolase C-terminal domain-like"/>
    <property type="match status" value="1"/>
</dbReference>
<dbReference type="PANTHER" id="PTHR48080:SF2">
    <property type="entry name" value="D-GALACTONATE DEHYDRATASE"/>
    <property type="match status" value="1"/>
</dbReference>
<keyword evidence="1" id="KW-0456">Lyase</keyword>
<dbReference type="SUPFAM" id="SSF54826">
    <property type="entry name" value="Enolase N-terminal domain-like"/>
    <property type="match status" value="1"/>
</dbReference>
<protein>
    <submittedName>
        <fullName evidence="3">Galactonate dehydratase</fullName>
    </submittedName>
</protein>
<dbReference type="Gene3D" id="3.30.390.10">
    <property type="entry name" value="Enolase-like, N-terminal domain"/>
    <property type="match status" value="1"/>
</dbReference>
<dbReference type="InterPro" id="IPR034593">
    <property type="entry name" value="DgoD-like"/>
</dbReference>
<dbReference type="InterPro" id="IPR018110">
    <property type="entry name" value="Mandel_Rmase/mucon_lact_enz_CS"/>
</dbReference>
<sequence length="387" mass="42489">MKRTRISEVCPIAAHIGQRNMCFVKITCEDGTVGWGEAGLTGREKAVVGMLEHFAPLLVGESPDAIGRIWQRLYRSQYFEGGRVITAALSAIDLALHDIKGKRVDVPVYELLGGRQRTHVPAFASTAREPDEVMIEEAKLLVSLGWNCIRLSPAQHYTDEIFDPRSSIAETARWMVRAREELGPGPVLGVDYHHRLSVAEAASFCQRMPTGTLDFLEEPIRAQTPDAYRELRRMTEVPFAIGEEFSSKWDALPYIEGGLTQFLRVDVCVVGGLTEAMKIAGWAEARYLDLMPHNPLGPLCTAASVHLGAAIGNFAWLECRDTPVEACGFDAPEFFPNGMRLEGSSYVVPDTPGLGVDVNEAALRASPARVVKGAPLLRRADGSVTNW</sequence>
<dbReference type="InterPro" id="IPR029017">
    <property type="entry name" value="Enolase-like_N"/>
</dbReference>
<dbReference type="Proteomes" id="UP000295696">
    <property type="component" value="Unassembled WGS sequence"/>
</dbReference>